<sequence length="404" mass="46572">MKFIYCSLLLLFISQTSLGQEINVDMTMSEARKQAEKGSYDKALSLIEPLLAGFPENEDIKIFAGRIYSWKKDYKKSIEILSPLADRTSPNPDALLAIINVYFWSEQFDKCIFYCDRYLVIDPNSTDVIITKANCLEKLGRDKEALAIVEKVSVTENSTQAITGLRTLIGRKAKNAMAFSYLNVSTSNPGQSPLHYGYVEYSHKFTKSALVGRANLGYANNDTQMLFEADYYQTFSKRNYLYVNAGVSTGQTVFPVAKAGAEYFFAPRKRFDYSLGFKYMHFETEDVTLLTGQLGYRTGSYTLAYRPFYDTSNELFSHVLSVQTANEEKESLIRLELQYGNVPYLYLYNNFVTPLKAYRAGIQYQRRFGRAFFVRPVFLYEYEEYLPDEYRNRFSAQLIITKRF</sequence>
<dbReference type="Pfam" id="PF12895">
    <property type="entry name" value="ANAPC3"/>
    <property type="match status" value="1"/>
</dbReference>
<dbReference type="InterPro" id="IPR011990">
    <property type="entry name" value="TPR-like_helical_dom_sf"/>
</dbReference>
<dbReference type="EMBL" id="MLFK01000011">
    <property type="protein sequence ID" value="OIV39950.1"/>
    <property type="molecule type" value="Genomic_DNA"/>
</dbReference>
<dbReference type="OrthoDB" id="742239at2"/>
<proteinExistence type="predicted"/>
<dbReference type="AlphaFoldDB" id="A0A1J7BMR1"/>
<accession>A0A1J7BMR1</accession>
<feature type="chain" id="PRO_5009643465" description="YaiO beta-barrel domain-containing protein" evidence="1">
    <location>
        <begin position="20"/>
        <end position="404"/>
    </location>
</feature>
<feature type="domain" description="YaiO beta-barrel" evidence="2">
    <location>
        <begin position="174"/>
        <end position="345"/>
    </location>
</feature>
<dbReference type="Pfam" id="PF19413">
    <property type="entry name" value="YaiO"/>
    <property type="match status" value="1"/>
</dbReference>
<organism evidence="3 4">
    <name type="scientific">Flavobacterium johnsoniae</name>
    <name type="common">Cytophaga johnsonae</name>
    <dbReference type="NCBI Taxonomy" id="986"/>
    <lineage>
        <taxon>Bacteria</taxon>
        <taxon>Pseudomonadati</taxon>
        <taxon>Bacteroidota</taxon>
        <taxon>Flavobacteriia</taxon>
        <taxon>Flavobacteriales</taxon>
        <taxon>Flavobacteriaceae</taxon>
        <taxon>Flavobacterium</taxon>
    </lineage>
</organism>
<evidence type="ECO:0000259" key="2">
    <source>
        <dbReference type="Pfam" id="PF19413"/>
    </source>
</evidence>
<dbReference type="InterPro" id="IPR030887">
    <property type="entry name" value="Beta-barrel_YaiO"/>
</dbReference>
<gene>
    <name evidence="3" type="ORF">BKM63_21345</name>
</gene>
<dbReference type="SUPFAM" id="SSF48452">
    <property type="entry name" value="TPR-like"/>
    <property type="match status" value="1"/>
</dbReference>
<keyword evidence="4" id="KW-1185">Reference proteome</keyword>
<reference evidence="3 4" key="1">
    <citation type="submission" date="2016-10" db="EMBL/GenBank/DDBJ databases">
        <title>Draft Genome Sequence of Rhizobacteria Flavobacterium johnsoniae CI04.</title>
        <authorList>
            <person name="Bravo J.I."/>
            <person name="Lozano G.L."/>
            <person name="Handelsman J."/>
        </authorList>
    </citation>
    <scope>NUCLEOTIDE SEQUENCE [LARGE SCALE GENOMIC DNA]</scope>
    <source>
        <strain evidence="3 4">CI04</strain>
    </source>
</reference>
<dbReference type="NCBIfam" id="TIGR04390">
    <property type="entry name" value="OMP_YaiO_dom"/>
    <property type="match status" value="1"/>
</dbReference>
<protein>
    <recommendedName>
        <fullName evidence="2">YaiO beta-barrel domain-containing protein</fullName>
    </recommendedName>
</protein>
<feature type="signal peptide" evidence="1">
    <location>
        <begin position="1"/>
        <end position="19"/>
    </location>
</feature>
<keyword evidence="1" id="KW-0732">Signal</keyword>
<evidence type="ECO:0000313" key="4">
    <source>
        <dbReference type="Proteomes" id="UP000182826"/>
    </source>
</evidence>
<comment type="caution">
    <text evidence="3">The sequence shown here is derived from an EMBL/GenBank/DDBJ whole genome shotgun (WGS) entry which is preliminary data.</text>
</comment>
<evidence type="ECO:0000313" key="3">
    <source>
        <dbReference type="EMBL" id="OIV39950.1"/>
    </source>
</evidence>
<dbReference type="Proteomes" id="UP000182826">
    <property type="component" value="Unassembled WGS sequence"/>
</dbReference>
<dbReference type="Gene3D" id="1.25.40.10">
    <property type="entry name" value="Tetratricopeptide repeat domain"/>
    <property type="match status" value="1"/>
</dbReference>
<evidence type="ECO:0000256" key="1">
    <source>
        <dbReference type="SAM" id="SignalP"/>
    </source>
</evidence>
<name>A0A1J7BMR1_FLAJO</name>
<dbReference type="RefSeq" id="WP_071638625.1">
    <property type="nucleotide sequence ID" value="NZ_MLFK01000011.1"/>
</dbReference>